<dbReference type="Proteomes" id="UP000070352">
    <property type="component" value="Unassembled WGS sequence"/>
</dbReference>
<dbReference type="Pfam" id="PF06935">
    <property type="entry name" value="DUF1284"/>
    <property type="match status" value="1"/>
</dbReference>
<keyword evidence="2" id="KW-1185">Reference proteome</keyword>
<dbReference type="EMBL" id="LSKU01000001">
    <property type="protein sequence ID" value="KXG42729.1"/>
    <property type="molecule type" value="Genomic_DNA"/>
</dbReference>
<dbReference type="OrthoDB" id="121064at2"/>
<organism evidence="1 2">
    <name type="scientific">Tepidibacillus decaturensis</name>
    <dbReference type="NCBI Taxonomy" id="1413211"/>
    <lineage>
        <taxon>Bacteria</taxon>
        <taxon>Bacillati</taxon>
        <taxon>Bacillota</taxon>
        <taxon>Bacilli</taxon>
        <taxon>Bacillales</taxon>
        <taxon>Bacillaceae</taxon>
        <taxon>Tepidibacillus</taxon>
    </lineage>
</organism>
<evidence type="ECO:0000313" key="2">
    <source>
        <dbReference type="Proteomes" id="UP000070352"/>
    </source>
</evidence>
<comment type="caution">
    <text evidence="1">The sequence shown here is derived from an EMBL/GenBank/DDBJ whole genome shotgun (WGS) entry which is preliminary data.</text>
</comment>
<evidence type="ECO:0008006" key="3">
    <source>
        <dbReference type="Google" id="ProtNLM"/>
    </source>
</evidence>
<reference evidence="1 2" key="1">
    <citation type="submission" date="2016-02" db="EMBL/GenBank/DDBJ databases">
        <title>Draft Genome for Tepidibacillus decaturensis nov. sp. Strain Z9, an Anaerobic, Moderately Thermophilic and Heterotrophic Bacterium from Deep Subsurface of the Illinois Basin, USA.</title>
        <authorList>
            <person name="Dong Y."/>
            <person name="Chang J.Y."/>
            <person name="Sanford R."/>
            <person name="Fouke B.W."/>
        </authorList>
    </citation>
    <scope>NUCLEOTIDE SEQUENCE [LARGE SCALE GENOMIC DNA]</scope>
    <source>
        <strain evidence="1 2">Z9</strain>
    </source>
</reference>
<evidence type="ECO:0000313" key="1">
    <source>
        <dbReference type="EMBL" id="KXG42729.1"/>
    </source>
</evidence>
<dbReference type="RefSeq" id="WP_068722464.1">
    <property type="nucleotide sequence ID" value="NZ_LSKU01000001.1"/>
</dbReference>
<dbReference type="AlphaFoldDB" id="A0A135L1F3"/>
<dbReference type="InterPro" id="IPR009702">
    <property type="entry name" value="DUF1284"/>
</dbReference>
<proteinExistence type="predicted"/>
<protein>
    <recommendedName>
        <fullName evidence="3">[Fe-S]-binding protein</fullName>
    </recommendedName>
</protein>
<accession>A0A135L1F3</accession>
<dbReference type="STRING" id="1413211.U473_00725"/>
<name>A0A135L1F3_9BACI</name>
<gene>
    <name evidence="1" type="ORF">U473_00725</name>
</gene>
<sequence length="146" mass="16433">MTITLRGHHLLCIHGFQGMGYSESFVEKMKEVTHLIRDDSTNPLLPIKVIQELDDVCSTCPHHGGTICLADKNSDAHVKEIDQKVIAKLGLIPNQIYTKQELLMKTQKMIEPADLSQICKGCSWLEYGVCQEGIQRLNTKKLPLFS</sequence>